<comment type="caution">
    <text evidence="13">The sequence shown here is derived from an EMBL/GenBank/DDBJ whole genome shotgun (WGS) entry which is preliminary data.</text>
</comment>
<comment type="similarity">
    <text evidence="2">Belongs to the small GTPase superfamily. Ras family.</text>
</comment>
<dbReference type="Gene3D" id="3.40.50.300">
    <property type="entry name" value="P-loop containing nucleotide triphosphate hydrolases"/>
    <property type="match status" value="1"/>
</dbReference>
<evidence type="ECO:0000256" key="1">
    <source>
        <dbReference type="ARBA" id="ARBA00004193"/>
    </source>
</evidence>
<name>A0A8H7SL36_9FUNG</name>
<dbReference type="Proteomes" id="UP000613177">
    <property type="component" value="Unassembled WGS sequence"/>
</dbReference>
<keyword evidence="8" id="KW-0539">Nucleus</keyword>
<dbReference type="PRINTS" id="PR00449">
    <property type="entry name" value="RASTRNSFRMNG"/>
</dbReference>
<keyword evidence="7" id="KW-0472">Membrane</keyword>
<dbReference type="SMART" id="SM00175">
    <property type="entry name" value="RAB"/>
    <property type="match status" value="1"/>
</dbReference>
<dbReference type="PROSITE" id="PS51420">
    <property type="entry name" value="RHO"/>
    <property type="match status" value="1"/>
</dbReference>
<dbReference type="InterPro" id="IPR005225">
    <property type="entry name" value="Small_GTP-bd"/>
</dbReference>
<evidence type="ECO:0000256" key="4">
    <source>
        <dbReference type="ARBA" id="ARBA00022481"/>
    </source>
</evidence>
<evidence type="ECO:0000256" key="5">
    <source>
        <dbReference type="ARBA" id="ARBA00022741"/>
    </source>
</evidence>
<organism evidence="13 14">
    <name type="scientific">Thamnidium elegans</name>
    <dbReference type="NCBI Taxonomy" id="101142"/>
    <lineage>
        <taxon>Eukaryota</taxon>
        <taxon>Fungi</taxon>
        <taxon>Fungi incertae sedis</taxon>
        <taxon>Mucoromycota</taxon>
        <taxon>Mucoromycotina</taxon>
        <taxon>Mucoromycetes</taxon>
        <taxon>Mucorales</taxon>
        <taxon>Mucorineae</taxon>
        <taxon>Mucoraceae</taxon>
        <taxon>Thamnidium</taxon>
    </lineage>
</organism>
<dbReference type="GO" id="GO:0005525">
    <property type="term" value="F:GTP binding"/>
    <property type="evidence" value="ECO:0007669"/>
    <property type="project" value="UniProtKB-KW"/>
</dbReference>
<keyword evidence="5" id="KW-0547">Nucleotide-binding</keyword>
<feature type="compositionally biased region" description="Basic and acidic residues" evidence="11">
    <location>
        <begin position="594"/>
        <end position="609"/>
    </location>
</feature>
<proteinExistence type="inferred from homology"/>
<evidence type="ECO:0000256" key="6">
    <source>
        <dbReference type="ARBA" id="ARBA00023134"/>
    </source>
</evidence>
<dbReference type="GO" id="GO:0006351">
    <property type="term" value="P:DNA-templated transcription"/>
    <property type="evidence" value="ECO:0007669"/>
    <property type="project" value="InterPro"/>
</dbReference>
<dbReference type="EMBL" id="JAEPRE010000161">
    <property type="protein sequence ID" value="KAG2231212.1"/>
    <property type="molecule type" value="Genomic_DNA"/>
</dbReference>
<evidence type="ECO:0000256" key="9">
    <source>
        <dbReference type="ARBA" id="ARBA00023288"/>
    </source>
</evidence>
<dbReference type="SMART" id="SM00906">
    <property type="entry name" value="Fungal_trans"/>
    <property type="match status" value="1"/>
</dbReference>
<protein>
    <recommendedName>
        <fullName evidence="12">Xylanolytic transcriptional activator regulatory domain-containing protein</fullName>
    </recommendedName>
</protein>
<evidence type="ECO:0000256" key="10">
    <source>
        <dbReference type="ARBA" id="ARBA00023289"/>
    </source>
</evidence>
<dbReference type="GO" id="GO:0003677">
    <property type="term" value="F:DNA binding"/>
    <property type="evidence" value="ECO:0007669"/>
    <property type="project" value="InterPro"/>
</dbReference>
<dbReference type="PROSITE" id="PS51421">
    <property type="entry name" value="RAS"/>
    <property type="match status" value="1"/>
</dbReference>
<dbReference type="InterPro" id="IPR007219">
    <property type="entry name" value="XnlR_reg_dom"/>
</dbReference>
<evidence type="ECO:0000256" key="3">
    <source>
        <dbReference type="ARBA" id="ARBA00022475"/>
    </source>
</evidence>
<sequence>TKYTHTMIQEPPALPFPSLKKLQTVAREALEVLNSRTKYRFCEAAVIAPEVENRKPKKKKDACDACRKRKVKCDINNEKEDKCIKPSCSCKHHIHNTNDKNDKIDKGKSPADTSDYHNRNNSNIPEFERSTTGFRKAGLLCSGHYAGETSFCAYFQPGFTPNPIKYESQYPTLETVPVRVPNITFNDQLYLINVYYQNLNSFFPIINKTELLAQLHKLENHEETYLSPLFFYALFARACHVATDRTFTEGNQQTFESLGDDCVAYVSALVGKYQDAPRISTVLALIIMANHLEQTKLPQNLTRSWLWAGEAFRIALDLGIHRASVCEKNSPGGQLCIRTFWLAYITDCTISMTYGRPSATEEKVLDVTGPQIIPDDDECTKEWLQGLNILIALSKIAARRHNAFLASVDSWLTDIMHPHNEPDTPPSTLPNTDIPQTLVSKRMEFQKLMFFYTNLILLHRPYVNDVVTSRTCTRPSYDICSYAAIIVTDAASGLNSDDLLYHSKSPMIAYALVMAMRVHIMNASHTSSADKFSSDQNYQRGLATLKKLPQYLNQSSLLFNAVTDLTEQYNGRLTLVNEQEDEDRANFMIPEYNNSDHDMPSPSSVDKRRGSPCLTSAAESSNTTKKFKIYNHLDSVPSRSKKPRNPSGTPKKPANPKRAYTSWIAMDTSGLPDESSVTHSPALASSSSSPSCANIQSPISDFIYSSVLLAELFGPGGISVIDPALDPNYNPSLPSSALVDLAVSIEPADRSAYQVAASSILREYKIVMVGEGGVGKSAMTIQYIQSHFVDEYDPTIEDSYRKQCIVDGECALLDILDTAGQEEYSAMREQYMRNGEGFVLVYSITSIRSFEQVQKLYEQIARVKDLDSFPVILIGNKCDIEHDRQVPMQDGKALAKYYGCQFLETSAKQRIRIEETFYSIVREIRRLNDEKQGKNYPNESDQELGCCHGCIIL</sequence>
<dbReference type="InterPro" id="IPR001806">
    <property type="entry name" value="Small_GTPase"/>
</dbReference>
<dbReference type="GO" id="GO:0007165">
    <property type="term" value="P:signal transduction"/>
    <property type="evidence" value="ECO:0007669"/>
    <property type="project" value="InterPro"/>
</dbReference>
<comment type="subcellular location">
    <subcellularLocation>
        <location evidence="1">Cell membrane</location>
        <topology evidence="1">Lipid-anchor</topology>
    </subcellularLocation>
</comment>
<keyword evidence="14" id="KW-1185">Reference proteome</keyword>
<keyword evidence="4" id="KW-0488">Methylation</keyword>
<dbReference type="SUPFAM" id="SSF52540">
    <property type="entry name" value="P-loop containing nucleoside triphosphate hydrolases"/>
    <property type="match status" value="1"/>
</dbReference>
<feature type="non-terminal residue" evidence="13">
    <location>
        <position position="1"/>
    </location>
</feature>
<evidence type="ECO:0000259" key="12">
    <source>
        <dbReference type="SMART" id="SM00906"/>
    </source>
</evidence>
<dbReference type="CDD" id="cd00067">
    <property type="entry name" value="GAL4"/>
    <property type="match status" value="1"/>
</dbReference>
<dbReference type="PANTHER" id="PTHR24070">
    <property type="entry name" value="RAS, DI-RAS, AND RHEB FAMILY MEMBERS OF SMALL GTPASE SUPERFAMILY"/>
    <property type="match status" value="1"/>
</dbReference>
<feature type="region of interest" description="Disordered" evidence="11">
    <location>
        <begin position="590"/>
        <end position="690"/>
    </location>
</feature>
<dbReference type="SMART" id="SM00173">
    <property type="entry name" value="RAS"/>
    <property type="match status" value="1"/>
</dbReference>
<keyword evidence="10" id="KW-0636">Prenylation</keyword>
<dbReference type="AlphaFoldDB" id="A0A8H7SL36"/>
<gene>
    <name evidence="13" type="ORF">INT48_001214</name>
</gene>
<keyword evidence="3" id="KW-1003">Cell membrane</keyword>
<dbReference type="CDD" id="cd12148">
    <property type="entry name" value="fungal_TF_MHR"/>
    <property type="match status" value="1"/>
</dbReference>
<evidence type="ECO:0000256" key="8">
    <source>
        <dbReference type="ARBA" id="ARBA00023242"/>
    </source>
</evidence>
<dbReference type="FunFam" id="3.40.50.300:FF:000080">
    <property type="entry name" value="Ras-like GTPase Ras1"/>
    <property type="match status" value="1"/>
</dbReference>
<feature type="region of interest" description="Disordered" evidence="11">
    <location>
        <begin position="99"/>
        <end position="127"/>
    </location>
</feature>
<feature type="compositionally biased region" description="Low complexity" evidence="11">
    <location>
        <begin position="675"/>
        <end position="690"/>
    </location>
</feature>
<reference evidence="13" key="1">
    <citation type="submission" date="2021-01" db="EMBL/GenBank/DDBJ databases">
        <title>Metabolic potential, ecology and presence of endohyphal bacteria is reflected in genomic diversity of Mucoromycotina.</title>
        <authorList>
            <person name="Muszewska A."/>
            <person name="Okrasinska A."/>
            <person name="Steczkiewicz K."/>
            <person name="Drgas O."/>
            <person name="Orlowska M."/>
            <person name="Perlinska-Lenart U."/>
            <person name="Aleksandrzak-Piekarczyk T."/>
            <person name="Szatraj K."/>
            <person name="Zielenkiewicz U."/>
            <person name="Pilsyk S."/>
            <person name="Malc E."/>
            <person name="Mieczkowski P."/>
            <person name="Kruszewska J.S."/>
            <person name="Biernat P."/>
            <person name="Pawlowska J."/>
        </authorList>
    </citation>
    <scope>NUCLEOTIDE SEQUENCE</scope>
    <source>
        <strain evidence="13">WA0000018081</strain>
    </source>
</reference>
<dbReference type="Pfam" id="PF00071">
    <property type="entry name" value="Ras"/>
    <property type="match status" value="1"/>
</dbReference>
<feature type="compositionally biased region" description="Basic and acidic residues" evidence="11">
    <location>
        <begin position="99"/>
        <end position="118"/>
    </location>
</feature>
<dbReference type="GO" id="GO:0008270">
    <property type="term" value="F:zinc ion binding"/>
    <property type="evidence" value="ECO:0007669"/>
    <property type="project" value="InterPro"/>
</dbReference>
<keyword evidence="6" id="KW-0342">GTP-binding</keyword>
<dbReference type="NCBIfam" id="TIGR00231">
    <property type="entry name" value="small_GTP"/>
    <property type="match status" value="1"/>
</dbReference>
<feature type="compositionally biased region" description="Polar residues" evidence="11">
    <location>
        <begin position="613"/>
        <end position="624"/>
    </location>
</feature>
<dbReference type="PROSITE" id="PS51419">
    <property type="entry name" value="RAB"/>
    <property type="match status" value="1"/>
</dbReference>
<dbReference type="Pfam" id="PF04082">
    <property type="entry name" value="Fungal_trans"/>
    <property type="match status" value="1"/>
</dbReference>
<evidence type="ECO:0000313" key="14">
    <source>
        <dbReference type="Proteomes" id="UP000613177"/>
    </source>
</evidence>
<evidence type="ECO:0000256" key="2">
    <source>
        <dbReference type="ARBA" id="ARBA00008344"/>
    </source>
</evidence>
<dbReference type="InterPro" id="IPR020849">
    <property type="entry name" value="Small_GTPase_Ras-type"/>
</dbReference>
<evidence type="ECO:0000313" key="13">
    <source>
        <dbReference type="EMBL" id="KAG2231212.1"/>
    </source>
</evidence>
<feature type="domain" description="Xylanolytic transcriptional activator regulatory" evidence="12">
    <location>
        <begin position="304"/>
        <end position="376"/>
    </location>
</feature>
<dbReference type="GO" id="GO:0000981">
    <property type="term" value="F:DNA-binding transcription factor activity, RNA polymerase II-specific"/>
    <property type="evidence" value="ECO:0007669"/>
    <property type="project" value="InterPro"/>
</dbReference>
<dbReference type="SMART" id="SM00174">
    <property type="entry name" value="RHO"/>
    <property type="match status" value="1"/>
</dbReference>
<evidence type="ECO:0000256" key="11">
    <source>
        <dbReference type="SAM" id="MobiDB-lite"/>
    </source>
</evidence>
<keyword evidence="9" id="KW-0449">Lipoprotein</keyword>
<dbReference type="CDD" id="cd04138">
    <property type="entry name" value="H_N_K_Ras_like"/>
    <property type="match status" value="1"/>
</dbReference>
<dbReference type="InterPro" id="IPR001138">
    <property type="entry name" value="Zn2Cys6_DnaBD"/>
</dbReference>
<evidence type="ECO:0000256" key="7">
    <source>
        <dbReference type="ARBA" id="ARBA00023136"/>
    </source>
</evidence>
<dbReference type="InterPro" id="IPR027417">
    <property type="entry name" value="P-loop_NTPase"/>
</dbReference>
<accession>A0A8H7SL36</accession>
<dbReference type="GO" id="GO:0003924">
    <property type="term" value="F:GTPase activity"/>
    <property type="evidence" value="ECO:0007669"/>
    <property type="project" value="InterPro"/>
</dbReference>
<dbReference type="GO" id="GO:0005886">
    <property type="term" value="C:plasma membrane"/>
    <property type="evidence" value="ECO:0007669"/>
    <property type="project" value="UniProtKB-SubCell"/>
</dbReference>